<dbReference type="PANTHER" id="PTHR24365">
    <property type="entry name" value="TOLL-LIKE RECEPTOR"/>
    <property type="match status" value="1"/>
</dbReference>
<dbReference type="InterPro" id="IPR017241">
    <property type="entry name" value="Toll-like_receptor"/>
</dbReference>
<keyword evidence="9 23" id="KW-0732">Signal</keyword>
<evidence type="ECO:0000256" key="6">
    <source>
        <dbReference type="ARBA" id="ARBA00022588"/>
    </source>
</evidence>
<accession>A0A803T3G1</accession>
<evidence type="ECO:0000256" key="5">
    <source>
        <dbReference type="ARBA" id="ARBA00022475"/>
    </source>
</evidence>
<dbReference type="Pfam" id="PF01582">
    <property type="entry name" value="TIR"/>
    <property type="match status" value="1"/>
</dbReference>
<dbReference type="OrthoDB" id="1421090at2759"/>
<dbReference type="GO" id="GO:0045087">
    <property type="term" value="P:innate immune response"/>
    <property type="evidence" value="ECO:0007669"/>
    <property type="project" value="UniProtKB-UniRule"/>
</dbReference>
<dbReference type="InterPro" id="IPR000157">
    <property type="entry name" value="TIR_dom"/>
</dbReference>
<sequence>MPGGGVLYPQMFFPLLVLFWSQWRTRGLIPCVEVIPGSIYRCMELNLSGIPPGIPNTTENLDLSFNLLKNLTFNYFSLVPALRFLDLTRCGIQRIEDNAFMGLYNLSVLILTANPIQFLGPRAFHDLMSLQKLIAVETNISRLDSLPIGHLTALQELNLSNNHINSLRLPEYFSQLIALRFMSFQSNKISAISAGDLDGFQSRNLTLVLSKNIIKYIELNSFSGVYFQELSLRGCFETSAHMQTSLQNLSGLHANRLVLGAYRNADRLEDFSKDHLDGLCHMCLQEIALVQISSLYRTDSLSDCLNNIHSVRLVNTDIEQVSPFPENSSIHHLEINNCRLRGVPAESLSSLKELRVLRITKSGRFLTRFAEDFNGPPNLEILDLSENSLVVSFAWSSLMEGLPNLKHLNLSFNSKITFPPECSGVSKLEYLDLRHTNLGNTGALPSFLCLGNLVYLDISHTRIHIVTECSFCGLDNLRVLKMAGNTFEGHELAGNFKNLTKLHILDISSCQVKHVTPVALAHLRDLRELNISHNNLLSLDAEFFMHLRALTTLDLHSNQLATLTEQVLENLPTSLKYLDLSWNLFDCSCVHLVFLRWTKKQKDLLQHVRYMVCHSPVDLKDTHLINFDLSYCQVSKTTVAVSVTTFLVLVLFVVLVYKYYFYLYYMVVLLSRDQVSTEKENIYDAFVIYSSEDQEWVTRELEETLEVGVPRFRLCLYYRDFVPGVSIITNIIKEGFQSSRKVIAVVSPHFLESRWCNFELEVAQSWQLLDSKASLVLVVLEGVDNAVVRQKLGLFRYLRRNTYLVWRDRELNRHMFLRQLKSALLEGKTWTEEELKLMLTN</sequence>
<keyword evidence="11" id="KW-0967">Endosome</keyword>
<keyword evidence="6 21" id="KW-0399">Innate immunity</keyword>
<reference evidence="25" key="2">
    <citation type="submission" date="2025-08" db="UniProtKB">
        <authorList>
            <consortium name="Ensembl"/>
        </authorList>
    </citation>
    <scope>IDENTIFICATION</scope>
</reference>
<dbReference type="InterPro" id="IPR003591">
    <property type="entry name" value="Leu-rich_rpt_typical-subtyp"/>
</dbReference>
<evidence type="ECO:0000256" key="19">
    <source>
        <dbReference type="ARBA" id="ARBA00023273"/>
    </source>
</evidence>
<dbReference type="InParanoid" id="A0A803T3G1"/>
<dbReference type="Gene3D" id="3.80.10.10">
    <property type="entry name" value="Ribonuclease Inhibitor"/>
    <property type="match status" value="1"/>
</dbReference>
<dbReference type="GO" id="GO:0001875">
    <property type="term" value="F:lipopolysaccharide immune receptor activity"/>
    <property type="evidence" value="ECO:0000318"/>
    <property type="project" value="GO_Central"/>
</dbReference>
<evidence type="ECO:0000256" key="17">
    <source>
        <dbReference type="ARBA" id="ARBA00023180"/>
    </source>
</evidence>
<keyword evidence="8 22" id="KW-0812">Transmembrane</keyword>
<evidence type="ECO:0000256" key="18">
    <source>
        <dbReference type="ARBA" id="ARBA00023198"/>
    </source>
</evidence>
<evidence type="ECO:0000259" key="24">
    <source>
        <dbReference type="PROSITE" id="PS50104"/>
    </source>
</evidence>
<evidence type="ECO:0000313" key="25">
    <source>
        <dbReference type="Ensembl" id="ENSACAP00000029751.1"/>
    </source>
</evidence>
<reference evidence="25" key="3">
    <citation type="submission" date="2025-09" db="UniProtKB">
        <authorList>
            <consortium name="Ensembl"/>
        </authorList>
    </citation>
    <scope>IDENTIFICATION</scope>
</reference>
<evidence type="ECO:0000256" key="11">
    <source>
        <dbReference type="ARBA" id="ARBA00022753"/>
    </source>
</evidence>
<keyword evidence="15 22" id="KW-0472">Membrane</keyword>
<keyword evidence="5" id="KW-1003">Cell membrane</keyword>
<keyword evidence="14 22" id="KW-1133">Transmembrane helix</keyword>
<keyword evidence="10" id="KW-0677">Repeat</keyword>
<dbReference type="GeneTree" id="ENSGT00940000160778"/>
<evidence type="ECO:0000256" key="3">
    <source>
        <dbReference type="ARBA" id="ARBA00004466"/>
    </source>
</evidence>
<dbReference type="PANTHER" id="PTHR24365:SF521">
    <property type="entry name" value="TOLL-LIKE RECEPTOR 4"/>
    <property type="match status" value="1"/>
</dbReference>
<dbReference type="CTD" id="7099"/>
<dbReference type="GO" id="GO:0005886">
    <property type="term" value="C:plasma membrane"/>
    <property type="evidence" value="ECO:0000318"/>
    <property type="project" value="GO_Central"/>
</dbReference>
<evidence type="ECO:0000256" key="1">
    <source>
        <dbReference type="ARBA" id="ARBA00004251"/>
    </source>
</evidence>
<evidence type="ECO:0000256" key="20">
    <source>
        <dbReference type="ARBA" id="ARBA00040109"/>
    </source>
</evidence>
<dbReference type="GO" id="GO:0034142">
    <property type="term" value="P:toll-like receptor 4 signaling pathway"/>
    <property type="evidence" value="ECO:0000318"/>
    <property type="project" value="GO_Central"/>
</dbReference>
<dbReference type="Gene3D" id="3.40.50.10140">
    <property type="entry name" value="Toll/interleukin-1 receptor homology (TIR) domain"/>
    <property type="match status" value="1"/>
</dbReference>
<evidence type="ECO:0000256" key="23">
    <source>
        <dbReference type="SAM" id="SignalP"/>
    </source>
</evidence>
<dbReference type="GO" id="GO:0002755">
    <property type="term" value="P:MyD88-dependent toll-like receptor signaling pathway"/>
    <property type="evidence" value="ECO:0000318"/>
    <property type="project" value="GO_Central"/>
</dbReference>
<dbReference type="GO" id="GO:0001726">
    <property type="term" value="C:ruffle"/>
    <property type="evidence" value="ECO:0007669"/>
    <property type="project" value="UniProtKB-SubCell"/>
</dbReference>
<evidence type="ECO:0000256" key="10">
    <source>
        <dbReference type="ARBA" id="ARBA00022737"/>
    </source>
</evidence>
<dbReference type="PRINTS" id="PR01537">
    <property type="entry name" value="INTRLKN1R1F"/>
</dbReference>
<dbReference type="InterPro" id="IPR000483">
    <property type="entry name" value="Cys-rich_flank_reg_C"/>
</dbReference>
<protein>
    <recommendedName>
        <fullName evidence="20">Toll-like receptor 4</fullName>
    </recommendedName>
</protein>
<dbReference type="PIRSF" id="PIRSF037595">
    <property type="entry name" value="Toll-like_receptor"/>
    <property type="match status" value="1"/>
</dbReference>
<dbReference type="GO" id="GO:0001530">
    <property type="term" value="F:lipopolysaccharide binding"/>
    <property type="evidence" value="ECO:0000318"/>
    <property type="project" value="GO_Central"/>
</dbReference>
<comment type="similarity">
    <text evidence="4 21">Belongs to the Toll-like receptor family.</text>
</comment>
<dbReference type="Pfam" id="PF13855">
    <property type="entry name" value="LRR_8"/>
    <property type="match status" value="3"/>
</dbReference>
<dbReference type="Ensembl" id="ENSACAT00000038150.1">
    <property type="protein sequence ID" value="ENSACAP00000029751.1"/>
    <property type="gene ID" value="ENSACAG00000034597.1"/>
</dbReference>
<gene>
    <name evidence="25" type="primary">tlr4</name>
</gene>
<name>A0A803T3G1_ANOCA</name>
<evidence type="ECO:0000256" key="15">
    <source>
        <dbReference type="ARBA" id="ARBA00023136"/>
    </source>
</evidence>
<dbReference type="Pfam" id="PF00560">
    <property type="entry name" value="LRR_1"/>
    <property type="match status" value="1"/>
</dbReference>
<feature type="domain" description="TIR" evidence="24">
    <location>
        <begin position="681"/>
        <end position="824"/>
    </location>
</feature>
<dbReference type="SMART" id="SM00082">
    <property type="entry name" value="LRRCT"/>
    <property type="match status" value="1"/>
</dbReference>
<dbReference type="AlphaFoldDB" id="A0A803T3G1"/>
<dbReference type="PROSITE" id="PS51450">
    <property type="entry name" value="LRR"/>
    <property type="match status" value="2"/>
</dbReference>
<evidence type="ECO:0000256" key="4">
    <source>
        <dbReference type="ARBA" id="ARBA00009634"/>
    </source>
</evidence>
<keyword evidence="16 21" id="KW-0675">Receptor</keyword>
<dbReference type="FunCoup" id="A0A803T3G1">
    <property type="interactions" value="88"/>
</dbReference>
<dbReference type="InterPro" id="IPR001611">
    <property type="entry name" value="Leu-rich_rpt"/>
</dbReference>
<keyword evidence="26" id="KW-1185">Reference proteome</keyword>
<evidence type="ECO:0000256" key="12">
    <source>
        <dbReference type="ARBA" id="ARBA00022843"/>
    </source>
</evidence>
<dbReference type="SMR" id="A0A803T3G1"/>
<evidence type="ECO:0000256" key="21">
    <source>
        <dbReference type="PIRNR" id="PIRNR037595"/>
    </source>
</evidence>
<evidence type="ECO:0000256" key="14">
    <source>
        <dbReference type="ARBA" id="ARBA00022989"/>
    </source>
</evidence>
<dbReference type="GO" id="GO:0032497">
    <property type="term" value="P:detection of lipopolysaccharide"/>
    <property type="evidence" value="ECO:0000318"/>
    <property type="project" value="GO_Central"/>
</dbReference>
<dbReference type="PROSITE" id="PS50104">
    <property type="entry name" value="TIR"/>
    <property type="match status" value="1"/>
</dbReference>
<evidence type="ECO:0000256" key="2">
    <source>
        <dbReference type="ARBA" id="ARBA00004412"/>
    </source>
</evidence>
<keyword evidence="13 21" id="KW-0391">Immunity</keyword>
<comment type="subcellular location">
    <subcellularLocation>
        <location evidence="1">Cell membrane</location>
        <topology evidence="1">Single-pass type I membrane protein</topology>
    </subcellularLocation>
    <subcellularLocation>
        <location evidence="3">Cell projection</location>
        <location evidence="3">Ruffle</location>
    </subcellularLocation>
    <subcellularLocation>
        <location evidence="2">Early endosome</location>
    </subcellularLocation>
</comment>
<evidence type="ECO:0000256" key="22">
    <source>
        <dbReference type="SAM" id="Phobius"/>
    </source>
</evidence>
<dbReference type="FunFam" id="3.40.50.10140:FF:000006">
    <property type="entry name" value="Toll-like receptor 4"/>
    <property type="match status" value="1"/>
</dbReference>
<proteinExistence type="inferred from homology"/>
<dbReference type="GeneID" id="100559216"/>
<evidence type="ECO:0000256" key="8">
    <source>
        <dbReference type="ARBA" id="ARBA00022692"/>
    </source>
</evidence>
<feature type="signal peptide" evidence="23">
    <location>
        <begin position="1"/>
        <end position="27"/>
    </location>
</feature>
<evidence type="ECO:0000256" key="7">
    <source>
        <dbReference type="ARBA" id="ARBA00022614"/>
    </source>
</evidence>
<dbReference type="GO" id="GO:0006954">
    <property type="term" value="P:inflammatory response"/>
    <property type="evidence" value="ECO:0000318"/>
    <property type="project" value="GO_Central"/>
</dbReference>
<keyword evidence="12" id="KW-0832">Ubl conjugation</keyword>
<dbReference type="GO" id="GO:0050829">
    <property type="term" value="P:defense response to Gram-negative bacterium"/>
    <property type="evidence" value="ECO:0000318"/>
    <property type="project" value="GO_Central"/>
</dbReference>
<keyword evidence="7" id="KW-0433">Leucine-rich repeat</keyword>
<dbReference type="SUPFAM" id="SSF52200">
    <property type="entry name" value="Toll/Interleukin receptor TIR domain"/>
    <property type="match status" value="1"/>
</dbReference>
<dbReference type="Proteomes" id="UP000001646">
    <property type="component" value="Unplaced"/>
</dbReference>
<dbReference type="KEGG" id="acs:100559216"/>
<keyword evidence="17" id="KW-0325">Glycoprotein</keyword>
<organism evidence="25 26">
    <name type="scientific">Anolis carolinensis</name>
    <name type="common">Green anole</name>
    <name type="synonym">American chameleon</name>
    <dbReference type="NCBI Taxonomy" id="28377"/>
    <lineage>
        <taxon>Eukaryota</taxon>
        <taxon>Metazoa</taxon>
        <taxon>Chordata</taxon>
        <taxon>Craniata</taxon>
        <taxon>Vertebrata</taxon>
        <taxon>Euteleostomi</taxon>
        <taxon>Lepidosauria</taxon>
        <taxon>Squamata</taxon>
        <taxon>Bifurcata</taxon>
        <taxon>Unidentata</taxon>
        <taxon>Episquamata</taxon>
        <taxon>Toxicofera</taxon>
        <taxon>Iguania</taxon>
        <taxon>Dactyloidae</taxon>
        <taxon>Anolis</taxon>
    </lineage>
</organism>
<dbReference type="GO" id="GO:0046696">
    <property type="term" value="C:lipopolysaccharide receptor complex"/>
    <property type="evidence" value="ECO:0000318"/>
    <property type="project" value="GO_Central"/>
</dbReference>
<reference evidence="25" key="1">
    <citation type="submission" date="2009-12" db="EMBL/GenBank/DDBJ databases">
        <title>The Genome Sequence of Anolis carolinensis (Green Anole Lizard).</title>
        <authorList>
            <consortium name="The Genome Sequencing Platform"/>
            <person name="Di Palma F."/>
            <person name="Alfoldi J."/>
            <person name="Heiman D."/>
            <person name="Young S."/>
            <person name="Grabherr M."/>
            <person name="Johnson J."/>
            <person name="Lander E.S."/>
            <person name="Lindblad-Toh K."/>
        </authorList>
    </citation>
    <scope>NUCLEOTIDE SEQUENCE [LARGE SCALE GENOMIC DNA]</scope>
    <source>
        <strain evidence="25">JBL SC #1</strain>
    </source>
</reference>
<evidence type="ECO:0000256" key="16">
    <source>
        <dbReference type="ARBA" id="ARBA00023170"/>
    </source>
</evidence>
<feature type="chain" id="PRO_5032343552" description="Toll-like receptor 4" evidence="23">
    <location>
        <begin position="28"/>
        <end position="841"/>
    </location>
</feature>
<dbReference type="SMART" id="SM00255">
    <property type="entry name" value="TIR"/>
    <property type="match status" value="1"/>
</dbReference>
<evidence type="ECO:0000313" key="26">
    <source>
        <dbReference type="Proteomes" id="UP000001646"/>
    </source>
</evidence>
<evidence type="ECO:0000256" key="13">
    <source>
        <dbReference type="ARBA" id="ARBA00022859"/>
    </source>
</evidence>
<dbReference type="InterPro" id="IPR032675">
    <property type="entry name" value="LRR_dom_sf"/>
</dbReference>
<evidence type="ECO:0000256" key="9">
    <source>
        <dbReference type="ARBA" id="ARBA00022729"/>
    </source>
</evidence>
<keyword evidence="18 21" id="KW-0395">Inflammatory response</keyword>
<dbReference type="InterPro" id="IPR035897">
    <property type="entry name" value="Toll_tir_struct_dom_sf"/>
</dbReference>
<keyword evidence="19" id="KW-0966">Cell projection</keyword>
<dbReference type="GO" id="GO:0005769">
    <property type="term" value="C:early endosome"/>
    <property type="evidence" value="ECO:0007669"/>
    <property type="project" value="UniProtKB-SubCell"/>
</dbReference>
<dbReference type="SUPFAM" id="SSF52058">
    <property type="entry name" value="L domain-like"/>
    <property type="match status" value="2"/>
</dbReference>
<feature type="transmembrane region" description="Helical" evidence="22">
    <location>
        <begin position="639"/>
        <end position="662"/>
    </location>
</feature>
<dbReference type="SMART" id="SM00369">
    <property type="entry name" value="LRR_TYP"/>
    <property type="match status" value="9"/>
</dbReference>
<dbReference type="GO" id="GO:0004888">
    <property type="term" value="F:transmembrane signaling receptor activity"/>
    <property type="evidence" value="ECO:0007669"/>
    <property type="project" value="InterPro"/>
</dbReference>